<name>A0A897MZ71_9EURY</name>
<evidence type="ECO:0000313" key="3">
    <source>
        <dbReference type="Proteomes" id="UP000663525"/>
    </source>
</evidence>
<accession>A0A897MZ71</accession>
<gene>
    <name evidence="2" type="ORF">HSR121_0020</name>
</gene>
<proteinExistence type="predicted"/>
<feature type="region of interest" description="Disordered" evidence="1">
    <location>
        <begin position="1"/>
        <end position="20"/>
    </location>
</feature>
<dbReference type="EMBL" id="CP064787">
    <property type="protein sequence ID" value="QSG04383.1"/>
    <property type="molecule type" value="Genomic_DNA"/>
</dbReference>
<dbReference type="AlphaFoldDB" id="A0A897MZ71"/>
<feature type="compositionally biased region" description="Basic and acidic residues" evidence="1">
    <location>
        <begin position="1"/>
        <end position="14"/>
    </location>
</feature>
<organism evidence="2 3">
    <name type="scientific">Halapricum desulfuricans</name>
    <dbReference type="NCBI Taxonomy" id="2841257"/>
    <lineage>
        <taxon>Archaea</taxon>
        <taxon>Methanobacteriati</taxon>
        <taxon>Methanobacteriota</taxon>
        <taxon>Stenosarchaea group</taxon>
        <taxon>Halobacteria</taxon>
        <taxon>Halobacteriales</taxon>
        <taxon>Haloarculaceae</taxon>
        <taxon>Halapricum</taxon>
    </lineage>
</organism>
<protein>
    <submittedName>
        <fullName evidence="2">Uncharacterized protein</fullName>
    </submittedName>
</protein>
<reference evidence="2" key="1">
    <citation type="submission" date="2020-11" db="EMBL/GenBank/DDBJ databases">
        <title>Carbohydrate-dependent, anaerobic sulfur respiration: A novel catabolism in halophilic archaea.</title>
        <authorList>
            <person name="Sorokin D.Y."/>
            <person name="Messina E."/>
            <person name="Smedile F."/>
            <person name="La Cono V."/>
            <person name="Hallsworth J.E."/>
            <person name="Yakimov M.M."/>
        </authorList>
    </citation>
    <scope>NUCLEOTIDE SEQUENCE</scope>
    <source>
        <strain evidence="2">HSR12-1</strain>
    </source>
</reference>
<dbReference type="Proteomes" id="UP000663525">
    <property type="component" value="Chromosome"/>
</dbReference>
<sequence>MLRLDTRDRSRSRTGDWQGNIVPNGHHWPSRFRAMLARSRIVDSLAASKKRF</sequence>
<evidence type="ECO:0000256" key="1">
    <source>
        <dbReference type="SAM" id="MobiDB-lite"/>
    </source>
</evidence>
<evidence type="ECO:0000313" key="2">
    <source>
        <dbReference type="EMBL" id="QSG04383.1"/>
    </source>
</evidence>